<keyword evidence="6" id="KW-1133">Transmembrane helix</keyword>
<dbReference type="PANTHER" id="PTHR24221">
    <property type="entry name" value="ATP-BINDING CASSETTE SUB-FAMILY B"/>
    <property type="match status" value="1"/>
</dbReference>
<evidence type="ECO:0000313" key="10">
    <source>
        <dbReference type="Proteomes" id="UP001432322"/>
    </source>
</evidence>
<name>A0AAV5URM2_9BILA</name>
<dbReference type="SMART" id="SM00382">
    <property type="entry name" value="AAA"/>
    <property type="match status" value="1"/>
</dbReference>
<reference evidence="9" key="1">
    <citation type="submission" date="2023-10" db="EMBL/GenBank/DDBJ databases">
        <title>Genome assembly of Pristionchus species.</title>
        <authorList>
            <person name="Yoshida K."/>
            <person name="Sommer R.J."/>
        </authorList>
    </citation>
    <scope>NUCLEOTIDE SEQUENCE</scope>
    <source>
        <strain evidence="9">RS5133</strain>
    </source>
</reference>
<feature type="domain" description="ABC transporter" evidence="8">
    <location>
        <begin position="1"/>
        <end position="225"/>
    </location>
</feature>
<dbReference type="Proteomes" id="UP001432322">
    <property type="component" value="Unassembled WGS sequence"/>
</dbReference>
<dbReference type="PROSITE" id="PS50893">
    <property type="entry name" value="ABC_TRANSPORTER_2"/>
    <property type="match status" value="1"/>
</dbReference>
<dbReference type="InterPro" id="IPR017871">
    <property type="entry name" value="ABC_transporter-like_CS"/>
</dbReference>
<dbReference type="PANTHER" id="PTHR24221:SF503">
    <property type="entry name" value="MITOCHONDRIAL POTASSIUM CHANNEL ATP-BINDING SUBUNIT"/>
    <property type="match status" value="1"/>
</dbReference>
<comment type="caution">
    <text evidence="9">The sequence shown here is derived from an EMBL/GenBank/DDBJ whole genome shotgun (WGS) entry which is preliminary data.</text>
</comment>
<dbReference type="GO" id="GO:0042626">
    <property type="term" value="F:ATPase-coupled transmembrane transporter activity"/>
    <property type="evidence" value="ECO:0007669"/>
    <property type="project" value="TreeGrafter"/>
</dbReference>
<dbReference type="InterPro" id="IPR003593">
    <property type="entry name" value="AAA+_ATPase"/>
</dbReference>
<evidence type="ECO:0000313" key="9">
    <source>
        <dbReference type="EMBL" id="GMT09333.1"/>
    </source>
</evidence>
<evidence type="ECO:0000256" key="3">
    <source>
        <dbReference type="ARBA" id="ARBA00022692"/>
    </source>
</evidence>
<dbReference type="InterPro" id="IPR036640">
    <property type="entry name" value="ABC1_TM_sf"/>
</dbReference>
<dbReference type="FunFam" id="3.40.50.300:FF:000967">
    <property type="entry name" value="ABC multidrug transporter mdr4"/>
    <property type="match status" value="1"/>
</dbReference>
<keyword evidence="10" id="KW-1185">Reference proteome</keyword>
<dbReference type="InterPro" id="IPR027417">
    <property type="entry name" value="P-loop_NTPase"/>
</dbReference>
<gene>
    <name evidence="9" type="ORF">PFISCL1PPCAC_630</name>
</gene>
<dbReference type="GO" id="GO:0016020">
    <property type="term" value="C:membrane"/>
    <property type="evidence" value="ECO:0007669"/>
    <property type="project" value="UniProtKB-SubCell"/>
</dbReference>
<keyword evidence="4" id="KW-0547">Nucleotide-binding</keyword>
<dbReference type="Gene3D" id="1.20.1560.10">
    <property type="entry name" value="ABC transporter type 1, transmembrane domain"/>
    <property type="match status" value="1"/>
</dbReference>
<evidence type="ECO:0000256" key="5">
    <source>
        <dbReference type="ARBA" id="ARBA00022840"/>
    </source>
</evidence>
<feature type="non-terminal residue" evidence="9">
    <location>
        <position position="1"/>
    </location>
</feature>
<dbReference type="EMBL" id="BTSY01000001">
    <property type="protein sequence ID" value="GMT09333.1"/>
    <property type="molecule type" value="Genomic_DNA"/>
</dbReference>
<sequence>IFRVQPVLQNLSFDLQPGKSLGLVGKSGCGKSTTLKLLTRFLETNCGSILLDGIPLEKYDKKKWREMIGVVSQEPCIFTGSIRENILLGRQFTEKEVENACRIAYAHDLIVALEKGYSTLLGPSGISLSGGQKQRISIARAIVSNPRLLLLDEATSALDTKSERIVQEALDNASQGRSTIVIAHRLSTIKNVDQVIVMKEGEVIERGGYDELRTEPNGIFAKMIREQEIERRKSRDENEEEIEDSFEEMDVANKHRESITHEIDDQCFPSLSGGFLALLARNKCKTSIILLLGILRGFASPLLAVSENYIAFICKVNTFEEILIFQLISVSGSNSLR</sequence>
<keyword evidence="3" id="KW-0812">Transmembrane</keyword>
<keyword evidence="7" id="KW-0472">Membrane</keyword>
<organism evidence="9 10">
    <name type="scientific">Pristionchus fissidentatus</name>
    <dbReference type="NCBI Taxonomy" id="1538716"/>
    <lineage>
        <taxon>Eukaryota</taxon>
        <taxon>Metazoa</taxon>
        <taxon>Ecdysozoa</taxon>
        <taxon>Nematoda</taxon>
        <taxon>Chromadorea</taxon>
        <taxon>Rhabditida</taxon>
        <taxon>Rhabditina</taxon>
        <taxon>Diplogasteromorpha</taxon>
        <taxon>Diplogasteroidea</taxon>
        <taxon>Neodiplogasteridae</taxon>
        <taxon>Pristionchus</taxon>
    </lineage>
</organism>
<dbReference type="PROSITE" id="PS00211">
    <property type="entry name" value="ABC_TRANSPORTER_1"/>
    <property type="match status" value="1"/>
</dbReference>
<evidence type="ECO:0000256" key="2">
    <source>
        <dbReference type="ARBA" id="ARBA00022448"/>
    </source>
</evidence>
<accession>A0AAV5URM2</accession>
<dbReference type="AlphaFoldDB" id="A0AAV5URM2"/>
<dbReference type="InterPro" id="IPR039421">
    <property type="entry name" value="Type_1_exporter"/>
</dbReference>
<dbReference type="GO" id="GO:0005524">
    <property type="term" value="F:ATP binding"/>
    <property type="evidence" value="ECO:0007669"/>
    <property type="project" value="UniProtKB-KW"/>
</dbReference>
<dbReference type="InterPro" id="IPR003439">
    <property type="entry name" value="ABC_transporter-like_ATP-bd"/>
</dbReference>
<evidence type="ECO:0000256" key="1">
    <source>
        <dbReference type="ARBA" id="ARBA00004141"/>
    </source>
</evidence>
<evidence type="ECO:0000256" key="7">
    <source>
        <dbReference type="ARBA" id="ARBA00023136"/>
    </source>
</evidence>
<keyword evidence="2" id="KW-0813">Transport</keyword>
<dbReference type="GO" id="GO:0016887">
    <property type="term" value="F:ATP hydrolysis activity"/>
    <property type="evidence" value="ECO:0007669"/>
    <property type="project" value="InterPro"/>
</dbReference>
<protein>
    <recommendedName>
        <fullName evidence="8">ABC transporter domain-containing protein</fullName>
    </recommendedName>
</protein>
<evidence type="ECO:0000256" key="4">
    <source>
        <dbReference type="ARBA" id="ARBA00022741"/>
    </source>
</evidence>
<comment type="subcellular location">
    <subcellularLocation>
        <location evidence="1">Membrane</location>
        <topology evidence="1">Multi-pass membrane protein</topology>
    </subcellularLocation>
</comment>
<evidence type="ECO:0000259" key="8">
    <source>
        <dbReference type="PROSITE" id="PS50893"/>
    </source>
</evidence>
<proteinExistence type="predicted"/>
<dbReference type="SUPFAM" id="SSF52540">
    <property type="entry name" value="P-loop containing nucleoside triphosphate hydrolases"/>
    <property type="match status" value="1"/>
</dbReference>
<keyword evidence="5" id="KW-0067">ATP-binding</keyword>
<dbReference type="Pfam" id="PF00005">
    <property type="entry name" value="ABC_tran"/>
    <property type="match status" value="1"/>
</dbReference>
<dbReference type="Gene3D" id="3.40.50.300">
    <property type="entry name" value="P-loop containing nucleotide triphosphate hydrolases"/>
    <property type="match status" value="1"/>
</dbReference>
<evidence type="ECO:0000256" key="6">
    <source>
        <dbReference type="ARBA" id="ARBA00022989"/>
    </source>
</evidence>